<accession>A0A8S4QXA4</accession>
<evidence type="ECO:0000313" key="1">
    <source>
        <dbReference type="EMBL" id="CAH2226712.1"/>
    </source>
</evidence>
<dbReference type="AlphaFoldDB" id="A0A8S4QXA4"/>
<organism evidence="1 2">
    <name type="scientific">Pararge aegeria aegeria</name>
    <dbReference type="NCBI Taxonomy" id="348720"/>
    <lineage>
        <taxon>Eukaryota</taxon>
        <taxon>Metazoa</taxon>
        <taxon>Ecdysozoa</taxon>
        <taxon>Arthropoda</taxon>
        <taxon>Hexapoda</taxon>
        <taxon>Insecta</taxon>
        <taxon>Pterygota</taxon>
        <taxon>Neoptera</taxon>
        <taxon>Endopterygota</taxon>
        <taxon>Lepidoptera</taxon>
        <taxon>Glossata</taxon>
        <taxon>Ditrysia</taxon>
        <taxon>Papilionoidea</taxon>
        <taxon>Nymphalidae</taxon>
        <taxon>Satyrinae</taxon>
        <taxon>Satyrini</taxon>
        <taxon>Parargina</taxon>
        <taxon>Pararge</taxon>
    </lineage>
</organism>
<comment type="caution">
    <text evidence="1">The sequence shown here is derived from an EMBL/GenBank/DDBJ whole genome shotgun (WGS) entry which is preliminary data.</text>
</comment>
<dbReference type="Proteomes" id="UP000838756">
    <property type="component" value="Unassembled WGS sequence"/>
</dbReference>
<sequence length="52" mass="5824">MIWDSLIIYKSFSFSSRSEEVLFEADVENDNEAAAADEDGHPSWRCAARAAD</sequence>
<feature type="non-terminal residue" evidence="1">
    <location>
        <position position="52"/>
    </location>
</feature>
<keyword evidence="2" id="KW-1185">Reference proteome</keyword>
<reference evidence="1" key="1">
    <citation type="submission" date="2022-03" db="EMBL/GenBank/DDBJ databases">
        <authorList>
            <person name="Lindestad O."/>
        </authorList>
    </citation>
    <scope>NUCLEOTIDE SEQUENCE</scope>
</reference>
<evidence type="ECO:0000313" key="2">
    <source>
        <dbReference type="Proteomes" id="UP000838756"/>
    </source>
</evidence>
<proteinExistence type="predicted"/>
<name>A0A8S4QXA4_9NEOP</name>
<protein>
    <submittedName>
        <fullName evidence="1">Jg13756 protein</fullName>
    </submittedName>
</protein>
<gene>
    <name evidence="1" type="primary">jg13756</name>
    <name evidence="1" type="ORF">PAEG_LOCUS7407</name>
</gene>
<dbReference type="EMBL" id="CAKXAJ010021874">
    <property type="protein sequence ID" value="CAH2226712.1"/>
    <property type="molecule type" value="Genomic_DNA"/>
</dbReference>